<evidence type="ECO:0000313" key="7">
    <source>
        <dbReference type="EMBL" id="CAF4167500.1"/>
    </source>
</evidence>
<dbReference type="EMBL" id="CAJNON010001204">
    <property type="protein sequence ID" value="CAF1439725.1"/>
    <property type="molecule type" value="Genomic_DNA"/>
</dbReference>
<name>A0A814QVV3_9BILA</name>
<dbReference type="EMBL" id="CAJNOE010000293">
    <property type="protein sequence ID" value="CAF1125323.1"/>
    <property type="molecule type" value="Genomic_DNA"/>
</dbReference>
<dbReference type="EMBL" id="CAJNOG010001074">
    <property type="protein sequence ID" value="CAF1405590.1"/>
    <property type="molecule type" value="Genomic_DNA"/>
</dbReference>
<dbReference type="EMBL" id="CAJOAZ010001844">
    <property type="protein sequence ID" value="CAF3864309.1"/>
    <property type="molecule type" value="Genomic_DNA"/>
</dbReference>
<dbReference type="OrthoDB" id="10013946at2759"/>
<dbReference type="EMBL" id="CAJOBB010002563">
    <property type="protein sequence ID" value="CAF3979785.1"/>
    <property type="molecule type" value="Genomic_DNA"/>
</dbReference>
<dbReference type="Proteomes" id="UP000663891">
    <property type="component" value="Unassembled WGS sequence"/>
</dbReference>
<evidence type="ECO:0000313" key="3">
    <source>
        <dbReference type="EMBL" id="CAF1405590.1"/>
    </source>
</evidence>
<proteinExistence type="predicted"/>
<dbReference type="Proteomes" id="UP000663868">
    <property type="component" value="Unassembled WGS sequence"/>
</dbReference>
<dbReference type="Proteomes" id="UP000663881">
    <property type="component" value="Unassembled WGS sequence"/>
</dbReference>
<evidence type="ECO:0000313" key="8">
    <source>
        <dbReference type="Proteomes" id="UP000663860"/>
    </source>
</evidence>
<dbReference type="Proteomes" id="UP000663845">
    <property type="component" value="Unassembled WGS sequence"/>
</dbReference>
<dbReference type="Proteomes" id="UP000663860">
    <property type="component" value="Unassembled WGS sequence"/>
</dbReference>
<gene>
    <name evidence="2" type="ORF">IZO911_LOCUS24378</name>
    <name evidence="3" type="ORF">JYZ213_LOCUS38039</name>
    <name evidence="6" type="ORF">KXQ929_LOCUS27272</name>
    <name evidence="7" type="ORF">OKA104_LOCUS39141</name>
    <name evidence="5" type="ORF">OXD698_LOCUS21995</name>
    <name evidence="4" type="ORF">VCS650_LOCUS38808</name>
</gene>
<evidence type="ECO:0000313" key="4">
    <source>
        <dbReference type="EMBL" id="CAF1439725.1"/>
    </source>
</evidence>
<organism evidence="2 8">
    <name type="scientific">Adineta steineri</name>
    <dbReference type="NCBI Taxonomy" id="433720"/>
    <lineage>
        <taxon>Eukaryota</taxon>
        <taxon>Metazoa</taxon>
        <taxon>Spiralia</taxon>
        <taxon>Gnathifera</taxon>
        <taxon>Rotifera</taxon>
        <taxon>Eurotatoria</taxon>
        <taxon>Bdelloidea</taxon>
        <taxon>Adinetida</taxon>
        <taxon>Adinetidae</taxon>
        <taxon>Adineta</taxon>
    </lineage>
</organism>
<feature type="region of interest" description="Disordered" evidence="1">
    <location>
        <begin position="339"/>
        <end position="374"/>
    </location>
</feature>
<protein>
    <submittedName>
        <fullName evidence="2">Uncharacterized protein</fullName>
    </submittedName>
</protein>
<evidence type="ECO:0000256" key="1">
    <source>
        <dbReference type="SAM" id="MobiDB-lite"/>
    </source>
</evidence>
<sequence length="374" mass="44140">MDAISKTNETIYKFRFGNSKKTIQITQQQLNHFPYLFALVNHTDDFSVNTNDDGEYILKYPICYNWFMSIFQSVIKQQPSALFTELSHEANVLRVLELYDYLCIDPLPLLLLKNKTLVLTNPIDIDDTNQHIEWRQANICEARNIAIQFIIGISKNVYNLNDFETRNSVFILLMNIFTHPNIFHSRFRYHTLQIVKKYCFSLFSSSQQRQLPSTQQIIQNMNIDFVRYLDNENQSLPPNFNNSFAWKGIYVSKDEADADLQPMHGIYRSENDIHSAYLPWINFHWGENESDWERRSHFNPITISLGRSAYSLGVLQYADYSRALHNVNRSFGHFRSFQYNPQQEQERKKNEAASARSGRFNTLPKRPKFDKFKH</sequence>
<dbReference type="AlphaFoldDB" id="A0A814QVV3"/>
<dbReference type="Proteomes" id="UP000663844">
    <property type="component" value="Unassembled WGS sequence"/>
</dbReference>
<accession>A0A814QVV3</accession>
<evidence type="ECO:0000313" key="5">
    <source>
        <dbReference type="EMBL" id="CAF3864309.1"/>
    </source>
</evidence>
<evidence type="ECO:0000313" key="2">
    <source>
        <dbReference type="EMBL" id="CAF1125323.1"/>
    </source>
</evidence>
<comment type="caution">
    <text evidence="2">The sequence shown here is derived from an EMBL/GenBank/DDBJ whole genome shotgun (WGS) entry which is preliminary data.</text>
</comment>
<evidence type="ECO:0000313" key="6">
    <source>
        <dbReference type="EMBL" id="CAF3979785.1"/>
    </source>
</evidence>
<reference evidence="2" key="1">
    <citation type="submission" date="2021-02" db="EMBL/GenBank/DDBJ databases">
        <authorList>
            <person name="Nowell W R."/>
        </authorList>
    </citation>
    <scope>NUCLEOTIDE SEQUENCE</scope>
</reference>
<dbReference type="EMBL" id="CAJOAY010007490">
    <property type="protein sequence ID" value="CAF4167500.1"/>
    <property type="molecule type" value="Genomic_DNA"/>
</dbReference>